<keyword evidence="1" id="KW-1185">Reference proteome</keyword>
<dbReference type="Proteomes" id="UP000694888">
    <property type="component" value="Unplaced"/>
</dbReference>
<dbReference type="GeneID" id="101851849"/>
<sequence length="320" mass="36906">MLSARNQIVPYGQDDELKRRLEKLSRSYDLTTMKIFMTVEALGEANVYSTYDLEKKVKWDPFLTRREACRLDLTHHDKTREKYQHFLNTVGREQQGKQFYHSMMTLLREKGVVDLFPHNNYGKHSDELDNSFCGHFCKLFDRKFETWFDSFQAINIRLTAHVKVSNFVRVLTGQVDLLCRKDGILYAINVKVTGMASPRPMDVNELCLVKAMVIQNGLAAPDRVICALLVCHLGDDRPVLRLWEYKPTTEMDRAIRMADIDNMIDAGKLTQFHEMWKENVVPPGSGSQTARLDVNQVQHQRVANGNVGENERREQALPAS</sequence>
<protein>
    <submittedName>
        <fullName evidence="2">Uncharacterized protein LOC101851849</fullName>
    </submittedName>
</protein>
<dbReference type="RefSeq" id="XP_005091195.1">
    <property type="nucleotide sequence ID" value="XM_005091138.3"/>
</dbReference>
<accession>A0ABM0JDI2</accession>
<reference evidence="2" key="1">
    <citation type="submission" date="2025-08" db="UniProtKB">
        <authorList>
            <consortium name="RefSeq"/>
        </authorList>
    </citation>
    <scope>IDENTIFICATION</scope>
</reference>
<gene>
    <name evidence="2" type="primary">LOC101851849</name>
</gene>
<evidence type="ECO:0000313" key="1">
    <source>
        <dbReference type="Proteomes" id="UP000694888"/>
    </source>
</evidence>
<name>A0ABM0JDI2_APLCA</name>
<evidence type="ECO:0000313" key="2">
    <source>
        <dbReference type="RefSeq" id="XP_005091195.1"/>
    </source>
</evidence>
<proteinExistence type="predicted"/>
<organism evidence="1 2">
    <name type="scientific">Aplysia californica</name>
    <name type="common">California sea hare</name>
    <dbReference type="NCBI Taxonomy" id="6500"/>
    <lineage>
        <taxon>Eukaryota</taxon>
        <taxon>Metazoa</taxon>
        <taxon>Spiralia</taxon>
        <taxon>Lophotrochozoa</taxon>
        <taxon>Mollusca</taxon>
        <taxon>Gastropoda</taxon>
        <taxon>Heterobranchia</taxon>
        <taxon>Euthyneura</taxon>
        <taxon>Tectipleura</taxon>
        <taxon>Aplysiida</taxon>
        <taxon>Aplysioidea</taxon>
        <taxon>Aplysiidae</taxon>
        <taxon>Aplysia</taxon>
    </lineage>
</organism>